<keyword evidence="3 6" id="KW-0812">Transmembrane</keyword>
<feature type="transmembrane region" description="Helical" evidence="6">
    <location>
        <begin position="149"/>
        <end position="169"/>
    </location>
</feature>
<sequence length="317" mass="35078">MLQLMIQYRLSYWGRDFFDAFGRRDSADLGAQALLFLPLAGASVLVATLGVWSQMTTQRRWRAWLTQHLIDRWLANHLFRNLPFAADEDKNPEYRIAEDARVATDMPIGMCVGLLKAVLSAAVFIGILWNVGGDLVVGVLAHTLTVPKYLVLAVAAYSALLTLAMIVIGRRLVRVIAGKNAAEAQFRSIGSHLRERDRPETRLEGEFGQRHSLSRALEDVVTRWRDLCLQLMRITLISQGNVLLAPVIAWVLCAPKYLVGAMSLGEVAQVTAAFITVQAALNWVVDNYASLADCLSSINRVASLLLALDHLDAQGRD</sequence>
<evidence type="ECO:0000256" key="1">
    <source>
        <dbReference type="ARBA" id="ARBA00004651"/>
    </source>
</evidence>
<name>A0ABU1SXM8_9HYPH</name>
<dbReference type="GO" id="GO:0005524">
    <property type="term" value="F:ATP binding"/>
    <property type="evidence" value="ECO:0007669"/>
    <property type="project" value="UniProtKB-KW"/>
</dbReference>
<reference evidence="8 9" key="1">
    <citation type="submission" date="2023-07" db="EMBL/GenBank/DDBJ databases">
        <title>Sorghum-associated microbial communities from plants grown in Nebraska, USA.</title>
        <authorList>
            <person name="Schachtman D."/>
        </authorList>
    </citation>
    <scope>NUCLEOTIDE SEQUENCE [LARGE SCALE GENOMIC DNA]</scope>
    <source>
        <strain evidence="8 9">3199</strain>
    </source>
</reference>
<dbReference type="Proteomes" id="UP001250791">
    <property type="component" value="Unassembled WGS sequence"/>
</dbReference>
<keyword evidence="2" id="KW-0813">Transport</keyword>
<evidence type="ECO:0000256" key="3">
    <source>
        <dbReference type="ARBA" id="ARBA00022692"/>
    </source>
</evidence>
<feature type="domain" description="ABC transmembrane type-1" evidence="7">
    <location>
        <begin position="1"/>
        <end position="293"/>
    </location>
</feature>
<protein>
    <submittedName>
        <fullName evidence="8">ATP-binding cassette transporter</fullName>
    </submittedName>
</protein>
<organism evidence="8 9">
    <name type="scientific">Rhizobium miluonense</name>
    <dbReference type="NCBI Taxonomy" id="411945"/>
    <lineage>
        <taxon>Bacteria</taxon>
        <taxon>Pseudomonadati</taxon>
        <taxon>Pseudomonadota</taxon>
        <taxon>Alphaproteobacteria</taxon>
        <taxon>Hyphomicrobiales</taxon>
        <taxon>Rhizobiaceae</taxon>
        <taxon>Rhizobium/Agrobacterium group</taxon>
        <taxon>Rhizobium</taxon>
    </lineage>
</organism>
<proteinExistence type="predicted"/>
<evidence type="ECO:0000256" key="6">
    <source>
        <dbReference type="SAM" id="Phobius"/>
    </source>
</evidence>
<comment type="caution">
    <text evidence="8">The sequence shown here is derived from an EMBL/GenBank/DDBJ whole genome shotgun (WGS) entry which is preliminary data.</text>
</comment>
<feature type="transmembrane region" description="Helical" evidence="6">
    <location>
        <begin position="108"/>
        <end position="129"/>
    </location>
</feature>
<keyword evidence="5 6" id="KW-0472">Membrane</keyword>
<keyword evidence="9" id="KW-1185">Reference proteome</keyword>
<evidence type="ECO:0000256" key="5">
    <source>
        <dbReference type="ARBA" id="ARBA00023136"/>
    </source>
</evidence>
<evidence type="ECO:0000313" key="9">
    <source>
        <dbReference type="Proteomes" id="UP001250791"/>
    </source>
</evidence>
<dbReference type="Gene3D" id="1.20.1560.10">
    <property type="entry name" value="ABC transporter type 1, transmembrane domain"/>
    <property type="match status" value="1"/>
</dbReference>
<dbReference type="PROSITE" id="PS50929">
    <property type="entry name" value="ABC_TM1F"/>
    <property type="match status" value="1"/>
</dbReference>
<feature type="transmembrane region" description="Helical" evidence="6">
    <location>
        <begin position="33"/>
        <end position="52"/>
    </location>
</feature>
<keyword evidence="4 6" id="KW-1133">Transmembrane helix</keyword>
<dbReference type="InterPro" id="IPR036640">
    <property type="entry name" value="ABC1_TM_sf"/>
</dbReference>
<dbReference type="InterPro" id="IPR011527">
    <property type="entry name" value="ABC1_TM_dom"/>
</dbReference>
<dbReference type="SUPFAM" id="SSF90123">
    <property type="entry name" value="ABC transporter transmembrane region"/>
    <property type="match status" value="1"/>
</dbReference>
<dbReference type="Pfam" id="PF06472">
    <property type="entry name" value="ABC_membrane_2"/>
    <property type="match status" value="1"/>
</dbReference>
<accession>A0ABU1SXM8</accession>
<dbReference type="InterPro" id="IPR050835">
    <property type="entry name" value="ABC_transporter_sub-D"/>
</dbReference>
<dbReference type="PANTHER" id="PTHR11384">
    <property type="entry name" value="ATP-BINDING CASSETTE, SUB-FAMILY D MEMBER"/>
    <property type="match status" value="1"/>
</dbReference>
<evidence type="ECO:0000313" key="8">
    <source>
        <dbReference type="EMBL" id="MDR6903699.1"/>
    </source>
</evidence>
<keyword evidence="8" id="KW-0547">Nucleotide-binding</keyword>
<evidence type="ECO:0000259" key="7">
    <source>
        <dbReference type="PROSITE" id="PS50929"/>
    </source>
</evidence>
<evidence type="ECO:0000256" key="2">
    <source>
        <dbReference type="ARBA" id="ARBA00022448"/>
    </source>
</evidence>
<keyword evidence="8" id="KW-0067">ATP-binding</keyword>
<comment type="subcellular location">
    <subcellularLocation>
        <location evidence="1">Cell membrane</location>
        <topology evidence="1">Multi-pass membrane protein</topology>
    </subcellularLocation>
</comment>
<gene>
    <name evidence="8" type="ORF">J2W52_005332</name>
</gene>
<dbReference type="EMBL" id="JAVDUP010000009">
    <property type="protein sequence ID" value="MDR6903699.1"/>
    <property type="molecule type" value="Genomic_DNA"/>
</dbReference>
<evidence type="ECO:0000256" key="4">
    <source>
        <dbReference type="ARBA" id="ARBA00022989"/>
    </source>
</evidence>
<dbReference type="PANTHER" id="PTHR11384:SF59">
    <property type="entry name" value="LYSOSOMAL COBALAMIN TRANSPORTER ABCD4"/>
    <property type="match status" value="1"/>
</dbReference>